<evidence type="ECO:0000313" key="2">
    <source>
        <dbReference type="EMBL" id="KAI5071194.1"/>
    </source>
</evidence>
<reference evidence="2" key="1">
    <citation type="submission" date="2021-01" db="EMBL/GenBank/DDBJ databases">
        <title>Adiantum capillus-veneris genome.</title>
        <authorList>
            <person name="Fang Y."/>
            <person name="Liao Q."/>
        </authorList>
    </citation>
    <scope>NUCLEOTIDE SEQUENCE</scope>
    <source>
        <strain evidence="2">H3</strain>
        <tissue evidence="2">Leaf</tissue>
    </source>
</reference>
<comment type="caution">
    <text evidence="2">The sequence shown here is derived from an EMBL/GenBank/DDBJ whole genome shotgun (WGS) entry which is preliminary data.</text>
</comment>
<accession>A0A9D4UNJ0</accession>
<evidence type="ECO:0000256" key="1">
    <source>
        <dbReference type="SAM" id="MobiDB-lite"/>
    </source>
</evidence>
<dbReference type="EMBL" id="JABFUD020000013">
    <property type="protein sequence ID" value="KAI5071194.1"/>
    <property type="molecule type" value="Genomic_DNA"/>
</dbReference>
<dbReference type="OrthoDB" id="2018869at2759"/>
<dbReference type="Proteomes" id="UP000886520">
    <property type="component" value="Chromosome 13"/>
</dbReference>
<keyword evidence="3" id="KW-1185">Reference proteome</keyword>
<dbReference type="AlphaFoldDB" id="A0A9D4UNJ0"/>
<feature type="region of interest" description="Disordered" evidence="1">
    <location>
        <begin position="53"/>
        <end position="80"/>
    </location>
</feature>
<evidence type="ECO:0000313" key="3">
    <source>
        <dbReference type="Proteomes" id="UP000886520"/>
    </source>
</evidence>
<proteinExistence type="predicted"/>
<feature type="compositionally biased region" description="Polar residues" evidence="1">
    <location>
        <begin position="58"/>
        <end position="80"/>
    </location>
</feature>
<dbReference type="PANTHER" id="PTHR36330:SF2">
    <property type="entry name" value="LIPASE_LIPOOXYGENASE, PLAT_LH2 FAMILY PROTEIN"/>
    <property type="match status" value="1"/>
</dbReference>
<name>A0A9D4UNJ0_ADICA</name>
<organism evidence="2 3">
    <name type="scientific">Adiantum capillus-veneris</name>
    <name type="common">Maidenhair fern</name>
    <dbReference type="NCBI Taxonomy" id="13818"/>
    <lineage>
        <taxon>Eukaryota</taxon>
        <taxon>Viridiplantae</taxon>
        <taxon>Streptophyta</taxon>
        <taxon>Embryophyta</taxon>
        <taxon>Tracheophyta</taxon>
        <taxon>Polypodiopsida</taxon>
        <taxon>Polypodiidae</taxon>
        <taxon>Polypodiales</taxon>
        <taxon>Pteridineae</taxon>
        <taxon>Pteridaceae</taxon>
        <taxon>Vittarioideae</taxon>
        <taxon>Adiantum</taxon>
    </lineage>
</organism>
<protein>
    <submittedName>
        <fullName evidence="2">Uncharacterized protein</fullName>
    </submittedName>
</protein>
<gene>
    <name evidence="2" type="ORF">GOP47_0013445</name>
</gene>
<dbReference type="PANTHER" id="PTHR36330">
    <property type="entry name" value="LIPASE/LIPOOXYGENASE, PLAT/LH2 FAMILY PROTEIN"/>
    <property type="match status" value="1"/>
</dbReference>
<sequence>MCKWSTNKLGPAGSAIAAVAGHKDISEGYLIGGVLGFLYLFALERAVDQLPAAPSYPPSSKNENFSITSERKTTLGNNSDSLYTTERSNLQVLAESFNSFRAPLTRLSGILAFSAVVAKAVNTVNTQALSKEMLLAGAAGFLMTKFATILASNMPLSLKQANSSQGEA</sequence>